<keyword evidence="3 6" id="KW-0479">Metal-binding</keyword>
<evidence type="ECO:0000256" key="1">
    <source>
        <dbReference type="ARBA" id="ARBA00022448"/>
    </source>
</evidence>
<keyword evidence="4" id="KW-0249">Electron transport</keyword>
<evidence type="ECO:0000313" key="10">
    <source>
        <dbReference type="Proteomes" id="UP000005856"/>
    </source>
</evidence>
<feature type="chain" id="PRO_5002693755" evidence="7">
    <location>
        <begin position="44"/>
        <end position="129"/>
    </location>
</feature>
<dbReference type="GO" id="GO:0009055">
    <property type="term" value="F:electron transfer activity"/>
    <property type="evidence" value="ECO:0007669"/>
    <property type="project" value="InterPro"/>
</dbReference>
<comment type="caution">
    <text evidence="9">The sequence shown here is derived from an EMBL/GenBank/DDBJ whole genome shotgun (WGS) entry which is preliminary data.</text>
</comment>
<dbReference type="PROSITE" id="PS51007">
    <property type="entry name" value="CYTC"/>
    <property type="match status" value="1"/>
</dbReference>
<organism evidence="9 10">
    <name type="scientific">Marinobacter algicola DG893</name>
    <dbReference type="NCBI Taxonomy" id="443152"/>
    <lineage>
        <taxon>Bacteria</taxon>
        <taxon>Pseudomonadati</taxon>
        <taxon>Pseudomonadota</taxon>
        <taxon>Gammaproteobacteria</taxon>
        <taxon>Pseudomonadales</taxon>
        <taxon>Marinobacteraceae</taxon>
        <taxon>Marinobacter</taxon>
    </lineage>
</organism>
<dbReference type="RefSeq" id="WP_007153085.1">
    <property type="nucleotide sequence ID" value="NZ_ABCP01000007.1"/>
</dbReference>
<dbReference type="Gene3D" id="1.10.760.10">
    <property type="entry name" value="Cytochrome c-like domain"/>
    <property type="match status" value="1"/>
</dbReference>
<accession>A6EYI6</accession>
<dbReference type="PANTHER" id="PTHR33751">
    <property type="entry name" value="CBB3-TYPE CYTOCHROME C OXIDASE SUBUNIT FIXP"/>
    <property type="match status" value="1"/>
</dbReference>
<protein>
    <submittedName>
        <fullName evidence="9">Class I diheme cytochrome c4</fullName>
    </submittedName>
</protein>
<dbReference type="AlphaFoldDB" id="A6EYI6"/>
<evidence type="ECO:0000256" key="5">
    <source>
        <dbReference type="ARBA" id="ARBA00023004"/>
    </source>
</evidence>
<dbReference type="Proteomes" id="UP000005856">
    <property type="component" value="Unassembled WGS sequence"/>
</dbReference>
<dbReference type="InterPro" id="IPR009056">
    <property type="entry name" value="Cyt_c-like_dom"/>
</dbReference>
<dbReference type="SUPFAM" id="SSF46626">
    <property type="entry name" value="Cytochrome c"/>
    <property type="match status" value="1"/>
</dbReference>
<evidence type="ECO:0000256" key="2">
    <source>
        <dbReference type="ARBA" id="ARBA00022617"/>
    </source>
</evidence>
<dbReference type="PANTHER" id="PTHR33751:SF9">
    <property type="entry name" value="CYTOCHROME C4"/>
    <property type="match status" value="1"/>
</dbReference>
<dbReference type="STRING" id="443152.MDG893_03997"/>
<evidence type="ECO:0000256" key="7">
    <source>
        <dbReference type="SAM" id="SignalP"/>
    </source>
</evidence>
<name>A6EYI6_9GAMM</name>
<proteinExistence type="predicted"/>
<sequence>MIPKTGGDPPALRKNHAARKVRAAYSTIAVLASFLAMSPVAQGADPAEGRKLAAQCKTCHGLDGIAKIPVAPNLAGESQIYIEKQLKAFRSGKREHEMMSLVAKNLTNQQISDLAAWYQSIEIIAKMPE</sequence>
<dbReference type="GO" id="GO:0046872">
    <property type="term" value="F:metal ion binding"/>
    <property type="evidence" value="ECO:0007669"/>
    <property type="project" value="UniProtKB-KW"/>
</dbReference>
<dbReference type="InterPro" id="IPR036909">
    <property type="entry name" value="Cyt_c-like_dom_sf"/>
</dbReference>
<gene>
    <name evidence="9" type="ORF">MDG893_03997</name>
</gene>
<feature type="domain" description="Cytochrome c" evidence="8">
    <location>
        <begin position="44"/>
        <end position="122"/>
    </location>
</feature>
<keyword evidence="5 6" id="KW-0408">Iron</keyword>
<evidence type="ECO:0000256" key="4">
    <source>
        <dbReference type="ARBA" id="ARBA00022982"/>
    </source>
</evidence>
<dbReference type="eggNOG" id="COG2863">
    <property type="taxonomic scope" value="Bacteria"/>
</dbReference>
<evidence type="ECO:0000259" key="8">
    <source>
        <dbReference type="PROSITE" id="PS51007"/>
    </source>
</evidence>
<evidence type="ECO:0000313" key="9">
    <source>
        <dbReference type="EMBL" id="EDM48319.1"/>
    </source>
</evidence>
<dbReference type="Pfam" id="PF00034">
    <property type="entry name" value="Cytochrom_C"/>
    <property type="match status" value="1"/>
</dbReference>
<evidence type="ECO:0000256" key="3">
    <source>
        <dbReference type="ARBA" id="ARBA00022723"/>
    </source>
</evidence>
<keyword evidence="10" id="KW-1185">Reference proteome</keyword>
<dbReference type="GO" id="GO:0020037">
    <property type="term" value="F:heme binding"/>
    <property type="evidence" value="ECO:0007669"/>
    <property type="project" value="InterPro"/>
</dbReference>
<keyword evidence="7" id="KW-0732">Signal</keyword>
<keyword evidence="1" id="KW-0813">Transport</keyword>
<dbReference type="InterPro" id="IPR050597">
    <property type="entry name" value="Cytochrome_c_Oxidase_Subunit"/>
</dbReference>
<dbReference type="EMBL" id="ABCP01000007">
    <property type="protein sequence ID" value="EDM48319.1"/>
    <property type="molecule type" value="Genomic_DNA"/>
</dbReference>
<evidence type="ECO:0000256" key="6">
    <source>
        <dbReference type="PROSITE-ProRule" id="PRU00433"/>
    </source>
</evidence>
<reference evidence="9 10" key="1">
    <citation type="submission" date="2007-06" db="EMBL/GenBank/DDBJ databases">
        <authorList>
            <person name="Green D."/>
            <person name="Ferriera S."/>
            <person name="Johnson J."/>
            <person name="Kravitz S."/>
            <person name="Beeson K."/>
            <person name="Sutton G."/>
            <person name="Rogers Y.-H."/>
            <person name="Friedman R."/>
            <person name="Frazier M."/>
            <person name="Venter J.C."/>
        </authorList>
    </citation>
    <scope>NUCLEOTIDE SEQUENCE [LARGE SCALE GENOMIC DNA]</scope>
    <source>
        <strain evidence="9 10">DG893</strain>
    </source>
</reference>
<feature type="signal peptide" evidence="7">
    <location>
        <begin position="1"/>
        <end position="43"/>
    </location>
</feature>
<keyword evidence="2 6" id="KW-0349">Heme</keyword>